<dbReference type="AlphaFoldDB" id="C8S2E7"/>
<dbReference type="SUPFAM" id="SSF54211">
    <property type="entry name" value="Ribosomal protein S5 domain 2-like"/>
    <property type="match status" value="1"/>
</dbReference>
<organism evidence="13 14">
    <name type="scientific">Rhodobacter ferrooxidans</name>
    <dbReference type="NCBI Taxonomy" id="371731"/>
    <lineage>
        <taxon>Bacteria</taxon>
        <taxon>Pseudomonadati</taxon>
        <taxon>Pseudomonadota</taxon>
        <taxon>Alphaproteobacteria</taxon>
        <taxon>Rhodobacterales</taxon>
        <taxon>Rhodobacter group</taxon>
        <taxon>Rhodobacter</taxon>
    </lineage>
</organism>
<feature type="domain" description="GHMP kinase C-terminal" evidence="12">
    <location>
        <begin position="199"/>
        <end position="266"/>
    </location>
</feature>
<dbReference type="InterPro" id="IPR006204">
    <property type="entry name" value="GHMP_kinase_N_dom"/>
</dbReference>
<evidence type="ECO:0000259" key="11">
    <source>
        <dbReference type="Pfam" id="PF00288"/>
    </source>
</evidence>
<evidence type="ECO:0000256" key="6">
    <source>
        <dbReference type="ARBA" id="ARBA00022777"/>
    </source>
</evidence>
<keyword evidence="4 10" id="KW-0808">Transferase</keyword>
<evidence type="ECO:0000256" key="8">
    <source>
        <dbReference type="ARBA" id="ARBA00023229"/>
    </source>
</evidence>
<dbReference type="PIRSF" id="PIRSF010376">
    <property type="entry name" value="IspE"/>
    <property type="match status" value="1"/>
</dbReference>
<dbReference type="UniPathway" id="UPA00056">
    <property type="reaction ID" value="UER00094"/>
</dbReference>
<evidence type="ECO:0000256" key="9">
    <source>
        <dbReference type="ARBA" id="ARBA00032554"/>
    </source>
</evidence>
<feature type="active site" evidence="10">
    <location>
        <position position="129"/>
    </location>
</feature>
<keyword evidence="14" id="KW-1185">Reference proteome</keyword>
<evidence type="ECO:0000256" key="7">
    <source>
        <dbReference type="ARBA" id="ARBA00022840"/>
    </source>
</evidence>
<evidence type="ECO:0000313" key="14">
    <source>
        <dbReference type="Proteomes" id="UP000010121"/>
    </source>
</evidence>
<proteinExistence type="inferred from homology"/>
<dbReference type="NCBIfam" id="TIGR00154">
    <property type="entry name" value="ispE"/>
    <property type="match status" value="1"/>
</dbReference>
<comment type="pathway">
    <text evidence="10">Isoprenoid biosynthesis; isopentenyl diphosphate biosynthesis via DXP pathway; isopentenyl diphosphate from 1-deoxy-D-xylulose 5-phosphate: step 3/6.</text>
</comment>
<dbReference type="GO" id="GO:0016114">
    <property type="term" value="P:terpenoid biosynthetic process"/>
    <property type="evidence" value="ECO:0007669"/>
    <property type="project" value="UniProtKB-UniRule"/>
</dbReference>
<comment type="function">
    <text evidence="10">Catalyzes the phosphorylation of the position 2 hydroxy group of 4-diphosphocytidyl-2C-methyl-D-erythritol.</text>
</comment>
<dbReference type="OrthoDB" id="9809438at2"/>
<comment type="similarity">
    <text evidence="1 10">Belongs to the GHMP kinase family. IspE subfamily.</text>
</comment>
<dbReference type="InterPro" id="IPR013750">
    <property type="entry name" value="GHMP_kinase_C_dom"/>
</dbReference>
<dbReference type="Pfam" id="PF00288">
    <property type="entry name" value="GHMP_kinases_N"/>
    <property type="match status" value="1"/>
</dbReference>
<dbReference type="eggNOG" id="COG1947">
    <property type="taxonomic scope" value="Bacteria"/>
</dbReference>
<keyword evidence="7 10" id="KW-0067">ATP-binding</keyword>
<evidence type="ECO:0000259" key="12">
    <source>
        <dbReference type="Pfam" id="PF08544"/>
    </source>
</evidence>
<feature type="binding site" evidence="10">
    <location>
        <begin position="90"/>
        <end position="100"/>
    </location>
    <ligand>
        <name>ATP</name>
        <dbReference type="ChEBI" id="CHEBI:30616"/>
    </ligand>
</feature>
<evidence type="ECO:0000256" key="3">
    <source>
        <dbReference type="ARBA" id="ARBA00017473"/>
    </source>
</evidence>
<accession>C8S2E7</accession>
<gene>
    <name evidence="10" type="primary">ispE</name>
    <name evidence="13" type="ORF">Rsw2DRAFT_2225</name>
</gene>
<dbReference type="InterPro" id="IPR004424">
    <property type="entry name" value="IspE"/>
</dbReference>
<dbReference type="GO" id="GO:0050515">
    <property type="term" value="F:4-(cytidine 5'-diphospho)-2-C-methyl-D-erythritol kinase activity"/>
    <property type="evidence" value="ECO:0007669"/>
    <property type="project" value="UniProtKB-UniRule"/>
</dbReference>
<keyword evidence="5 10" id="KW-0547">Nucleotide-binding</keyword>
<evidence type="ECO:0000256" key="5">
    <source>
        <dbReference type="ARBA" id="ARBA00022741"/>
    </source>
</evidence>
<dbReference type="InterPro" id="IPR020568">
    <property type="entry name" value="Ribosomal_Su5_D2-typ_SF"/>
</dbReference>
<protein>
    <recommendedName>
        <fullName evidence="3 10">4-diphosphocytidyl-2-C-methyl-D-erythritol kinase</fullName>
        <shortName evidence="10">CMK</shortName>
        <ecNumber evidence="2 10">2.7.1.148</ecNumber>
    </recommendedName>
    <alternativeName>
        <fullName evidence="9 10">4-(cytidine-5'-diphospho)-2-C-methyl-D-erythritol kinase</fullName>
    </alternativeName>
</protein>
<dbReference type="SUPFAM" id="SSF55060">
    <property type="entry name" value="GHMP Kinase, C-terminal domain"/>
    <property type="match status" value="1"/>
</dbReference>
<evidence type="ECO:0000313" key="13">
    <source>
        <dbReference type="EMBL" id="EEW24818.1"/>
    </source>
</evidence>
<dbReference type="HAMAP" id="MF_00061">
    <property type="entry name" value="IspE"/>
    <property type="match status" value="1"/>
</dbReference>
<dbReference type="Gene3D" id="3.30.70.890">
    <property type="entry name" value="GHMP kinase, C-terminal domain"/>
    <property type="match status" value="1"/>
</dbReference>
<feature type="domain" description="GHMP kinase N-terminal" evidence="11">
    <location>
        <begin position="66"/>
        <end position="136"/>
    </location>
</feature>
<dbReference type="EMBL" id="ACYY01000014">
    <property type="protein sequence ID" value="EEW24818.1"/>
    <property type="molecule type" value="Genomic_DNA"/>
</dbReference>
<dbReference type="GO" id="GO:0019288">
    <property type="term" value="P:isopentenyl diphosphate biosynthetic process, methylerythritol 4-phosphate pathway"/>
    <property type="evidence" value="ECO:0007669"/>
    <property type="project" value="UniProtKB-UniRule"/>
</dbReference>
<keyword evidence="6 10" id="KW-0418">Kinase</keyword>
<reference evidence="13 14" key="1">
    <citation type="submission" date="2009-08" db="EMBL/GenBank/DDBJ databases">
        <title>The draft genome of Rhodobacter sp. SW2.</title>
        <authorList>
            <consortium name="US DOE Joint Genome Institute (JGI-PGF)"/>
            <person name="Lucas S."/>
            <person name="Copeland A."/>
            <person name="Lapidus A."/>
            <person name="Glavina del Rio T."/>
            <person name="Tice H."/>
            <person name="Bruce D."/>
            <person name="Goodwin L."/>
            <person name="Pitluck S."/>
            <person name="Larimer F."/>
            <person name="Land M.L."/>
            <person name="Hauser L."/>
            <person name="Emerson D."/>
        </authorList>
    </citation>
    <scope>NUCLEOTIDE SEQUENCE [LARGE SCALE GENOMIC DNA]</scope>
    <source>
        <strain evidence="13 14">SW2</strain>
    </source>
</reference>
<evidence type="ECO:0000256" key="2">
    <source>
        <dbReference type="ARBA" id="ARBA00012052"/>
    </source>
</evidence>
<evidence type="ECO:0000256" key="10">
    <source>
        <dbReference type="HAMAP-Rule" id="MF_00061"/>
    </source>
</evidence>
<dbReference type="STRING" id="371731.Rsw2DRAFT_2225"/>
<dbReference type="Proteomes" id="UP000010121">
    <property type="component" value="Unassembled WGS sequence"/>
</dbReference>
<dbReference type="GO" id="GO:0005524">
    <property type="term" value="F:ATP binding"/>
    <property type="evidence" value="ECO:0007669"/>
    <property type="project" value="UniProtKB-UniRule"/>
</dbReference>
<dbReference type="PANTHER" id="PTHR43527">
    <property type="entry name" value="4-DIPHOSPHOCYTIDYL-2-C-METHYL-D-ERYTHRITOL KINASE, CHLOROPLASTIC"/>
    <property type="match status" value="1"/>
</dbReference>
<dbReference type="InterPro" id="IPR014721">
    <property type="entry name" value="Ribsml_uS5_D2-typ_fold_subgr"/>
</dbReference>
<evidence type="ECO:0000256" key="4">
    <source>
        <dbReference type="ARBA" id="ARBA00022679"/>
    </source>
</evidence>
<dbReference type="InterPro" id="IPR036554">
    <property type="entry name" value="GHMP_kinase_C_sf"/>
</dbReference>
<sequence length="279" mass="28514">MATEFAAAKINLTLHVTGQRADGYHLLDSLVVFADVGDRISVAAGDALSLRITGPMAGALPVSDDNLVLRAARAFGAAQGVEITLEKHLPVASGIGGGSADAAATLRALAALWHLPLPDAAAVLKLGADVPVCLTGRAVRMEGVGEAITPLAHRLPAGWLVLANPNVGVATPAVFRALTRRDHPAMPRELPKLADAAELAAFLQMMRNDLEAPAIQLAPVIATVKAGLSAQPGCLIARMSGSGATCFGLFADPLAASAAARALQAAQPGWWVAAAEMRG</sequence>
<dbReference type="Gene3D" id="3.30.230.10">
    <property type="match status" value="1"/>
</dbReference>
<keyword evidence="8 10" id="KW-0414">Isoprene biosynthesis</keyword>
<dbReference type="RefSeq" id="WP_008030981.1">
    <property type="nucleotide sequence ID" value="NZ_ACYY01000014.1"/>
</dbReference>
<feature type="active site" evidence="10">
    <location>
        <position position="9"/>
    </location>
</feature>
<dbReference type="NCBIfam" id="NF011202">
    <property type="entry name" value="PRK14608.1"/>
    <property type="match status" value="1"/>
</dbReference>
<name>C8S2E7_9RHOB</name>
<comment type="caution">
    <text evidence="13">The sequence shown here is derived from an EMBL/GenBank/DDBJ whole genome shotgun (WGS) entry which is preliminary data.</text>
</comment>
<dbReference type="Pfam" id="PF08544">
    <property type="entry name" value="GHMP_kinases_C"/>
    <property type="match status" value="1"/>
</dbReference>
<evidence type="ECO:0000256" key="1">
    <source>
        <dbReference type="ARBA" id="ARBA00009684"/>
    </source>
</evidence>
<dbReference type="EC" id="2.7.1.148" evidence="2 10"/>
<dbReference type="PANTHER" id="PTHR43527:SF2">
    <property type="entry name" value="4-DIPHOSPHOCYTIDYL-2-C-METHYL-D-ERYTHRITOL KINASE, CHLOROPLASTIC"/>
    <property type="match status" value="1"/>
</dbReference>
<comment type="catalytic activity">
    <reaction evidence="10">
        <text>4-CDP-2-C-methyl-D-erythritol + ATP = 4-CDP-2-C-methyl-D-erythritol 2-phosphate + ADP + H(+)</text>
        <dbReference type="Rhea" id="RHEA:18437"/>
        <dbReference type="ChEBI" id="CHEBI:15378"/>
        <dbReference type="ChEBI" id="CHEBI:30616"/>
        <dbReference type="ChEBI" id="CHEBI:57823"/>
        <dbReference type="ChEBI" id="CHEBI:57919"/>
        <dbReference type="ChEBI" id="CHEBI:456216"/>
        <dbReference type="EC" id="2.7.1.148"/>
    </reaction>
</comment>